<dbReference type="OrthoDB" id="2734890at2759"/>
<dbReference type="AlphaFoldDB" id="A0A1B7N771"/>
<name>A0A1B7N771_9AGAM</name>
<dbReference type="Proteomes" id="UP000092154">
    <property type="component" value="Unassembled WGS sequence"/>
</dbReference>
<reference evidence="1 2" key="1">
    <citation type="submission" date="2016-06" db="EMBL/GenBank/DDBJ databases">
        <title>Comparative genomics of the ectomycorrhizal sister species Rhizopogon vinicolor and Rhizopogon vesiculosus (Basidiomycota: Boletales) reveals a divergence of the mating type B locus.</title>
        <authorList>
            <consortium name="DOE Joint Genome Institute"/>
            <person name="Mujic A.B."/>
            <person name="Kuo A."/>
            <person name="Tritt A."/>
            <person name="Lipzen A."/>
            <person name="Chen C."/>
            <person name="Johnson J."/>
            <person name="Sharma A."/>
            <person name="Barry K."/>
            <person name="Grigoriev I.V."/>
            <person name="Spatafora J.W."/>
        </authorList>
    </citation>
    <scope>NUCLEOTIDE SEQUENCE [LARGE SCALE GENOMIC DNA]</scope>
    <source>
        <strain evidence="1 2">AM-OR11-026</strain>
    </source>
</reference>
<proteinExistence type="predicted"/>
<gene>
    <name evidence="1" type="ORF">K503DRAFT_864427</name>
</gene>
<sequence>MPSTAHPRIPRRHVHQVPARMTTFPLPNPPMTPHTKNFISRLSSVPPLGPLLSFIPHPLSPIPLDELLEAEERMAAAYTQAHAEDMKQDSNDDIDMCVSIVTAQWDTIAAQTGFCDTENIPYENLADWLEYSGATAVCPAVMSCNATMAASIIPCVPQPSIDNGSCAEMVSQHQLRVTQGLFQNEYCVLASFCYAWSNTDVLLLREYPSYVPQIPTTIQEERLSEAVFYNMTGGATLTTQQNAIDAYYSALTGTWSSASGPFGAQTLEKTNYDGPYPTSNKYIIDLWGIIRA</sequence>
<evidence type="ECO:0000313" key="2">
    <source>
        <dbReference type="Proteomes" id="UP000092154"/>
    </source>
</evidence>
<keyword evidence="2" id="KW-1185">Reference proteome</keyword>
<accession>A0A1B7N771</accession>
<protein>
    <submittedName>
        <fullName evidence="1">Uncharacterized protein</fullName>
    </submittedName>
</protein>
<dbReference type="InParanoid" id="A0A1B7N771"/>
<dbReference type="STRING" id="1314800.A0A1B7N771"/>
<evidence type="ECO:0000313" key="1">
    <source>
        <dbReference type="EMBL" id="OAX40696.1"/>
    </source>
</evidence>
<organism evidence="1 2">
    <name type="scientific">Rhizopogon vinicolor AM-OR11-026</name>
    <dbReference type="NCBI Taxonomy" id="1314800"/>
    <lineage>
        <taxon>Eukaryota</taxon>
        <taxon>Fungi</taxon>
        <taxon>Dikarya</taxon>
        <taxon>Basidiomycota</taxon>
        <taxon>Agaricomycotina</taxon>
        <taxon>Agaricomycetes</taxon>
        <taxon>Agaricomycetidae</taxon>
        <taxon>Boletales</taxon>
        <taxon>Suillineae</taxon>
        <taxon>Rhizopogonaceae</taxon>
        <taxon>Rhizopogon</taxon>
    </lineage>
</organism>
<dbReference type="EMBL" id="KV448203">
    <property type="protein sequence ID" value="OAX40696.1"/>
    <property type="molecule type" value="Genomic_DNA"/>
</dbReference>